<keyword evidence="2" id="KW-1185">Reference proteome</keyword>
<dbReference type="EMBL" id="JAWDGP010001965">
    <property type="protein sequence ID" value="KAK3786447.1"/>
    <property type="molecule type" value="Genomic_DNA"/>
</dbReference>
<gene>
    <name evidence="1" type="ORF">RRG08_016358</name>
</gene>
<comment type="caution">
    <text evidence="1">The sequence shown here is derived from an EMBL/GenBank/DDBJ whole genome shotgun (WGS) entry which is preliminary data.</text>
</comment>
<organism evidence="1 2">
    <name type="scientific">Elysia crispata</name>
    <name type="common">lettuce slug</name>
    <dbReference type="NCBI Taxonomy" id="231223"/>
    <lineage>
        <taxon>Eukaryota</taxon>
        <taxon>Metazoa</taxon>
        <taxon>Spiralia</taxon>
        <taxon>Lophotrochozoa</taxon>
        <taxon>Mollusca</taxon>
        <taxon>Gastropoda</taxon>
        <taxon>Heterobranchia</taxon>
        <taxon>Euthyneura</taxon>
        <taxon>Panpulmonata</taxon>
        <taxon>Sacoglossa</taxon>
        <taxon>Placobranchoidea</taxon>
        <taxon>Plakobranchidae</taxon>
        <taxon>Elysia</taxon>
    </lineage>
</organism>
<evidence type="ECO:0000313" key="1">
    <source>
        <dbReference type="EMBL" id="KAK3786447.1"/>
    </source>
</evidence>
<feature type="non-terminal residue" evidence="1">
    <location>
        <position position="1"/>
    </location>
</feature>
<sequence length="139" mass="15750">HGQLSRDGAIYINYRSRPCLLSAPAGLIKETRSTCLRGADCIFASSTSWIKRSPWKHLNDPQLAIIISDPNPLQILSTFRAFSVEPKMLAPPRLKVVRPFARARVVYRVECLPDEQQDLVAAGSKPMQVFGKFRRRKRC</sequence>
<protein>
    <submittedName>
        <fullName evidence="1">Uncharacterized protein</fullName>
    </submittedName>
</protein>
<accession>A0AAE1AGT3</accession>
<reference evidence="1" key="1">
    <citation type="journal article" date="2023" name="G3 (Bethesda)">
        <title>A reference genome for the long-term kleptoplast-retaining sea slug Elysia crispata morphotype clarki.</title>
        <authorList>
            <person name="Eastman K.E."/>
            <person name="Pendleton A.L."/>
            <person name="Shaikh M.A."/>
            <person name="Suttiyut T."/>
            <person name="Ogas R."/>
            <person name="Tomko P."/>
            <person name="Gavelis G."/>
            <person name="Widhalm J.R."/>
            <person name="Wisecaver J.H."/>
        </authorList>
    </citation>
    <scope>NUCLEOTIDE SEQUENCE</scope>
    <source>
        <strain evidence="1">ECLA1</strain>
    </source>
</reference>
<proteinExistence type="predicted"/>
<dbReference type="Proteomes" id="UP001283361">
    <property type="component" value="Unassembled WGS sequence"/>
</dbReference>
<evidence type="ECO:0000313" key="2">
    <source>
        <dbReference type="Proteomes" id="UP001283361"/>
    </source>
</evidence>
<name>A0AAE1AGT3_9GAST</name>
<dbReference type="AlphaFoldDB" id="A0AAE1AGT3"/>